<dbReference type="InterPro" id="IPR002933">
    <property type="entry name" value="Peptidase_M20"/>
</dbReference>
<keyword evidence="2" id="KW-0464">Manganese</keyword>
<dbReference type="AlphaFoldDB" id="A0A501XFF6"/>
<dbReference type="PIRSF" id="PIRSF005962">
    <property type="entry name" value="Pept_M20D_amidohydro"/>
    <property type="match status" value="1"/>
</dbReference>
<protein>
    <submittedName>
        <fullName evidence="5">Amidohydrolase</fullName>
    </submittedName>
</protein>
<dbReference type="OrthoDB" id="9777385at2"/>
<comment type="cofactor">
    <cofactor evidence="2">
        <name>Mn(2+)</name>
        <dbReference type="ChEBI" id="CHEBI:29035"/>
    </cofactor>
    <text evidence="2">The Mn(2+) ion enhances activity.</text>
</comment>
<dbReference type="InterPro" id="IPR036264">
    <property type="entry name" value="Bact_exopeptidase_dim_dom"/>
</dbReference>
<dbReference type="PANTHER" id="PTHR11014">
    <property type="entry name" value="PEPTIDASE M20 FAMILY MEMBER"/>
    <property type="match status" value="1"/>
</dbReference>
<dbReference type="Pfam" id="PF07687">
    <property type="entry name" value="M20_dimer"/>
    <property type="match status" value="1"/>
</dbReference>
<feature type="binding site" evidence="2">
    <location>
        <position position="412"/>
    </location>
    <ligand>
        <name>Mn(2+)</name>
        <dbReference type="ChEBI" id="CHEBI:29035"/>
        <label>2</label>
    </ligand>
</feature>
<comment type="caution">
    <text evidence="5">The sequence shown here is derived from an EMBL/GenBank/DDBJ whole genome shotgun (WGS) entry which is preliminary data.</text>
</comment>
<feature type="binding site" evidence="2">
    <location>
        <position position="170"/>
    </location>
    <ligand>
        <name>Mn(2+)</name>
        <dbReference type="ChEBI" id="CHEBI:29035"/>
        <label>2</label>
    </ligand>
</feature>
<dbReference type="GO" id="GO:0046872">
    <property type="term" value="F:metal ion binding"/>
    <property type="evidence" value="ECO:0007669"/>
    <property type="project" value="UniProtKB-KW"/>
</dbReference>
<dbReference type="Gene3D" id="3.30.70.360">
    <property type="match status" value="1"/>
</dbReference>
<dbReference type="Gene3D" id="3.40.630.10">
    <property type="entry name" value="Zn peptidases"/>
    <property type="match status" value="1"/>
</dbReference>
<evidence type="ECO:0000256" key="1">
    <source>
        <dbReference type="ARBA" id="ARBA00022801"/>
    </source>
</evidence>
<accession>A0A501XFF6</accession>
<organism evidence="5 6">
    <name type="scientific">Sandaracinobacter neustonicus</name>
    <dbReference type="NCBI Taxonomy" id="1715348"/>
    <lineage>
        <taxon>Bacteria</taxon>
        <taxon>Pseudomonadati</taxon>
        <taxon>Pseudomonadota</taxon>
        <taxon>Alphaproteobacteria</taxon>
        <taxon>Sphingomonadales</taxon>
        <taxon>Sphingosinicellaceae</taxon>
        <taxon>Sandaracinobacter</taxon>
    </lineage>
</organism>
<keyword evidence="1 5" id="KW-0378">Hydrolase</keyword>
<dbReference type="GO" id="GO:0016787">
    <property type="term" value="F:hydrolase activity"/>
    <property type="evidence" value="ECO:0007669"/>
    <property type="project" value="UniProtKB-KW"/>
</dbReference>
<feature type="binding site" evidence="2">
    <location>
        <position position="134"/>
    </location>
    <ligand>
        <name>Mn(2+)</name>
        <dbReference type="ChEBI" id="CHEBI:29035"/>
        <label>2</label>
    </ligand>
</feature>
<keyword evidence="3" id="KW-0732">Signal</keyword>
<dbReference type="EMBL" id="VFSU01000031">
    <property type="protein sequence ID" value="TPE59256.1"/>
    <property type="molecule type" value="Genomic_DNA"/>
</dbReference>
<name>A0A501XFF6_9SPHN</name>
<evidence type="ECO:0000313" key="5">
    <source>
        <dbReference type="EMBL" id="TPE59256.1"/>
    </source>
</evidence>
<evidence type="ECO:0000313" key="6">
    <source>
        <dbReference type="Proteomes" id="UP000319897"/>
    </source>
</evidence>
<dbReference type="SUPFAM" id="SSF55031">
    <property type="entry name" value="Bacterial exopeptidase dimerisation domain"/>
    <property type="match status" value="1"/>
</dbReference>
<evidence type="ECO:0000259" key="4">
    <source>
        <dbReference type="Pfam" id="PF07687"/>
    </source>
</evidence>
<dbReference type="PANTHER" id="PTHR11014:SF63">
    <property type="entry name" value="METALLOPEPTIDASE, PUTATIVE (AFU_ORTHOLOGUE AFUA_6G09600)-RELATED"/>
    <property type="match status" value="1"/>
</dbReference>
<feature type="binding site" evidence="2">
    <location>
        <position position="197"/>
    </location>
    <ligand>
        <name>Mn(2+)</name>
        <dbReference type="ChEBI" id="CHEBI:29035"/>
        <label>2</label>
    </ligand>
</feature>
<reference evidence="5 6" key="1">
    <citation type="submission" date="2019-06" db="EMBL/GenBank/DDBJ databases">
        <authorList>
            <person name="Lee I."/>
            <person name="Jang G.I."/>
            <person name="Hwang C.Y."/>
        </authorList>
    </citation>
    <scope>NUCLEOTIDE SEQUENCE [LARGE SCALE GENOMIC DNA]</scope>
    <source>
        <strain evidence="5 6">PAMC 28131</strain>
    </source>
</reference>
<evidence type="ECO:0000256" key="3">
    <source>
        <dbReference type="SAM" id="SignalP"/>
    </source>
</evidence>
<feature type="domain" description="Peptidase M20 dimerisation" evidence="4">
    <location>
        <begin position="220"/>
        <end position="313"/>
    </location>
</feature>
<feature type="binding site" evidence="2">
    <location>
        <position position="136"/>
    </location>
    <ligand>
        <name>Mn(2+)</name>
        <dbReference type="ChEBI" id="CHEBI:29035"/>
        <label>2</label>
    </ligand>
</feature>
<dbReference type="NCBIfam" id="TIGR01891">
    <property type="entry name" value="amidohydrolases"/>
    <property type="match status" value="1"/>
</dbReference>
<keyword evidence="6" id="KW-1185">Reference proteome</keyword>
<feature type="signal peptide" evidence="3">
    <location>
        <begin position="1"/>
        <end position="18"/>
    </location>
</feature>
<dbReference type="InterPro" id="IPR011650">
    <property type="entry name" value="Peptidase_M20_dimer"/>
</dbReference>
<keyword evidence="2" id="KW-0479">Metal-binding</keyword>
<gene>
    <name evidence="5" type="ORF">FJQ54_14460</name>
</gene>
<dbReference type="InterPro" id="IPR017439">
    <property type="entry name" value="Amidohydrolase"/>
</dbReference>
<dbReference type="RefSeq" id="WP_140929127.1">
    <property type="nucleotide sequence ID" value="NZ_VFSU01000031.1"/>
</dbReference>
<dbReference type="Pfam" id="PF01546">
    <property type="entry name" value="Peptidase_M20"/>
    <property type="match status" value="1"/>
</dbReference>
<dbReference type="SUPFAM" id="SSF53187">
    <property type="entry name" value="Zn-dependent exopeptidases"/>
    <property type="match status" value="1"/>
</dbReference>
<sequence>MKGLISAILLTASASAMAADVTPADLEKAVAQDWSTYLAPLYDHFHRNPELSAVEVNTAARMAKELRAVKGMEVTEKVGGTGVVGVLKNGPGPVILLRADMDGLPVEEKSGLANASKVRQKDRSGVEQPVMHACGHDTHITGLVATARQLAALKDKWSGTVIFVAQPAEEIVGGAKKMMADNLYQRFGKPDYAIGWHVASALPTGTIGLAEGVTYSAADTVDIVVPGIGAHGASPQSGKDPIFIASDIVQSLQGFIGREIAPLKPAVITVGAFHAGSKHNIISDKAELSVTVRADDLETRNKLIDGIKRISVQTGRKWGLPEDKLPIVTVREDERAIPNINDTELTRRLHALYAKAYGDKIFTTVTRDSMGAEDFPYLVGPGVKGVYYNVGGTPQAALDAAKAGGPPVPSHHSPLFKVDGEAAVKLGAQTMTLAVLDLAAKPGS</sequence>
<feature type="chain" id="PRO_5021450280" evidence="3">
    <location>
        <begin position="19"/>
        <end position="444"/>
    </location>
</feature>
<dbReference type="Proteomes" id="UP000319897">
    <property type="component" value="Unassembled WGS sequence"/>
</dbReference>
<evidence type="ECO:0000256" key="2">
    <source>
        <dbReference type="PIRSR" id="PIRSR005962-1"/>
    </source>
</evidence>
<proteinExistence type="predicted"/>